<dbReference type="Proteomes" id="UP001501940">
    <property type="component" value="Chromosome 7"/>
</dbReference>
<dbReference type="PANTHER" id="PTHR35352">
    <property type="entry name" value="COILED-COIL DOMAIN-CONTAINING PROTEIN 150"/>
    <property type="match status" value="1"/>
</dbReference>
<evidence type="ECO:0008006" key="4">
    <source>
        <dbReference type="Google" id="ProtNLM"/>
    </source>
</evidence>
<dbReference type="AlphaFoldDB" id="A0AAQ5XZ68"/>
<accession>A0AAQ5XZ68</accession>
<dbReference type="GeneTree" id="ENSGT00390000005285"/>
<dbReference type="PANTHER" id="PTHR35352:SF1">
    <property type="entry name" value="COILED-COIL DOMAIN-CONTAINING PROTEIN 150"/>
    <property type="match status" value="1"/>
</dbReference>
<feature type="coiled-coil region" evidence="1">
    <location>
        <begin position="642"/>
        <end position="826"/>
    </location>
</feature>
<feature type="coiled-coil region" evidence="1">
    <location>
        <begin position="387"/>
        <end position="530"/>
    </location>
</feature>
<feature type="coiled-coil region" evidence="1">
    <location>
        <begin position="575"/>
        <end position="609"/>
    </location>
</feature>
<keyword evidence="3" id="KW-1185">Reference proteome</keyword>
<evidence type="ECO:0000313" key="3">
    <source>
        <dbReference type="Proteomes" id="UP001501940"/>
    </source>
</evidence>
<protein>
    <recommendedName>
        <fullName evidence="4">Coiled-coil domain containing 150</fullName>
    </recommendedName>
</protein>
<evidence type="ECO:0000256" key="1">
    <source>
        <dbReference type="SAM" id="Coils"/>
    </source>
</evidence>
<evidence type="ECO:0000313" key="2">
    <source>
        <dbReference type="Ensembl" id="ENSAOCP00000046688.1"/>
    </source>
</evidence>
<reference evidence="2" key="2">
    <citation type="submission" date="2025-08" db="UniProtKB">
        <authorList>
            <consortium name="Ensembl"/>
        </authorList>
    </citation>
    <scope>IDENTIFICATION</scope>
</reference>
<dbReference type="InterPro" id="IPR038807">
    <property type="entry name" value="CCDC150"/>
</dbReference>
<reference evidence="2" key="3">
    <citation type="submission" date="2025-09" db="UniProtKB">
        <authorList>
            <consortium name="Ensembl"/>
        </authorList>
    </citation>
    <scope>IDENTIFICATION</scope>
</reference>
<sequence>MSCPAVQLLGVGAPEPLILLHQRLLLAEQETEGLIRDLCELGVSRDQILESSERLGSLSPLKMRWTLGDESILWEKYDSLVNQMCRIESLLQTLKLTVFRLETDRELDPSHTAHLKQQLAALQRESQEEQQASRKELIKLRDQLLQAYQERDEARTQVQRLEDTLEAAAAAKLDVALAAEELKTVKLEMSQKLMEMTEQMMQESTRSNDAIKSFSELLRRVEDMERVVEMERRQALLLQTDCQARRVEVQSSRQQLAEEKDRGRQLEKLCQQLKEQAAMKNSLVSELKTEVKSVHVAHQRQQIENNKLLKEARELRAAADRLQIQNKHLQSQCSQLSSALRSLTAENEKQQFEHQACLMAERSRVFKQLQEQDLLLEAARCNVQTELQVAVTDSVRLQKELEKLKGEHAHLLQSSSITQETAATQKKLLEQTIERLREELSTVREAEEAMRKDLEAAKNELCLVVTKLEAERSDLDTQLREARREVGSLSSDLQNQQDENRRLMGKVSALEQQQDAVQHVDQTLKDLSDKNKLTFENRKLKISELLGICGPAEGVVRPTSISRLQLNSQTPRQELEGREQELVTLKKDRMQAQREIRKHQAEVEKLQELLTSAHWKNNRALESLQKAFVTARGDNKKLAHSLEQAVLTNSSLHRKLEQARDQYQATIMLRDDELREAQTKISHLSTDLSAIKQRSREDYQSSMKTLHREISELKMTVKDSSTKSSELSKTNEDLHRRVSELERLVSKQKACIREQRSQLRQQQKSRDLQDSCQKVERLEERIRNLLEKEQTDGKLPEVRMESEQVISKREAELERWTSTIQRWEAKRELAQIAGGYKPAGRRGHQTEHLSTGFIGEPLEQWKTRANSSNWETLPITLQGEEKERKQCGDTCVSVCVQHRNHQTTTSAPLTAARFHFFLNCLGFEYY</sequence>
<reference evidence="2 3" key="1">
    <citation type="submission" date="2022-01" db="EMBL/GenBank/DDBJ databases">
        <title>A chromosome-scale genome assembly of the false clownfish, Amphiprion ocellaris.</title>
        <authorList>
            <person name="Ryu T."/>
        </authorList>
    </citation>
    <scope>NUCLEOTIDE SEQUENCE [LARGE SCALE GENOMIC DNA]</scope>
</reference>
<dbReference type="Ensembl" id="ENSAOCT00000069393.1">
    <property type="protein sequence ID" value="ENSAOCP00000046688.1"/>
    <property type="gene ID" value="ENSAOCG00000028355.1"/>
</dbReference>
<organism evidence="2 3">
    <name type="scientific">Amphiprion ocellaris</name>
    <name type="common">Clown anemonefish</name>
    <dbReference type="NCBI Taxonomy" id="80972"/>
    <lineage>
        <taxon>Eukaryota</taxon>
        <taxon>Metazoa</taxon>
        <taxon>Chordata</taxon>
        <taxon>Craniata</taxon>
        <taxon>Vertebrata</taxon>
        <taxon>Euteleostomi</taxon>
        <taxon>Actinopterygii</taxon>
        <taxon>Neopterygii</taxon>
        <taxon>Teleostei</taxon>
        <taxon>Neoteleostei</taxon>
        <taxon>Acanthomorphata</taxon>
        <taxon>Ovalentaria</taxon>
        <taxon>Pomacentridae</taxon>
        <taxon>Amphiprion</taxon>
    </lineage>
</organism>
<proteinExistence type="predicted"/>
<feature type="coiled-coil region" evidence="1">
    <location>
        <begin position="112"/>
        <end position="346"/>
    </location>
</feature>
<keyword evidence="1" id="KW-0175">Coiled coil</keyword>
<name>A0AAQ5XZ68_AMPOC</name>